<organism evidence="3 4">
    <name type="scientific">Temperatibacter marinus</name>
    <dbReference type="NCBI Taxonomy" id="1456591"/>
    <lineage>
        <taxon>Bacteria</taxon>
        <taxon>Pseudomonadati</taxon>
        <taxon>Pseudomonadota</taxon>
        <taxon>Alphaproteobacteria</taxon>
        <taxon>Kordiimonadales</taxon>
        <taxon>Temperatibacteraceae</taxon>
        <taxon>Temperatibacter</taxon>
    </lineage>
</organism>
<sequence>MQRLSGEERLRKIREEKAQNKQLAPFALLAFFKLAEEWNLSVSEQMTILGHPSRSTFYNWKAEKIAGVPHDTLSRLSHIMAIHRALGMLFPDAEKSKEWVMSANAQLGGQTPLDRLLAGDLADIAIIRGYLDGMVQSA</sequence>
<evidence type="ECO:0000259" key="2">
    <source>
        <dbReference type="Pfam" id="PF20432"/>
    </source>
</evidence>
<dbReference type="AlphaFoldDB" id="A0AA52EE13"/>
<dbReference type="Proteomes" id="UP001268683">
    <property type="component" value="Chromosome"/>
</dbReference>
<dbReference type="EMBL" id="CP123872">
    <property type="protein sequence ID" value="WND03061.1"/>
    <property type="molecule type" value="Genomic_DNA"/>
</dbReference>
<feature type="domain" description="Antitoxin Xre-like helix-turn-helix" evidence="2">
    <location>
        <begin position="27"/>
        <end position="80"/>
    </location>
</feature>
<dbReference type="Pfam" id="PF09722">
    <property type="entry name" value="Xre_MbcA_ParS_C"/>
    <property type="match status" value="1"/>
</dbReference>
<accession>A0AA52EE13</accession>
<evidence type="ECO:0000259" key="1">
    <source>
        <dbReference type="Pfam" id="PF09722"/>
    </source>
</evidence>
<evidence type="ECO:0000313" key="4">
    <source>
        <dbReference type="Proteomes" id="UP001268683"/>
    </source>
</evidence>
<protein>
    <submittedName>
        <fullName evidence="3">MbcA/ParS/Xre antitoxin family protein</fullName>
    </submittedName>
</protein>
<dbReference type="Pfam" id="PF20432">
    <property type="entry name" value="Xre-like-HTH"/>
    <property type="match status" value="1"/>
</dbReference>
<dbReference type="InterPro" id="IPR024467">
    <property type="entry name" value="Xre/MbcA/ParS-like_toxin-bd"/>
</dbReference>
<gene>
    <name evidence="3" type="ORF">QGN29_01615</name>
</gene>
<reference evidence="3" key="1">
    <citation type="submission" date="2023-04" db="EMBL/GenBank/DDBJ databases">
        <title>Complete genome sequence of Temperatibacter marinus.</title>
        <authorList>
            <person name="Rong J.-C."/>
            <person name="Yi M.-L."/>
            <person name="Zhao Q."/>
        </authorList>
    </citation>
    <scope>NUCLEOTIDE SEQUENCE</scope>
    <source>
        <strain evidence="3">NBRC 110045</strain>
    </source>
</reference>
<name>A0AA52EE13_9PROT</name>
<feature type="domain" description="Antitoxin Xre/MbcA/ParS-like toxin-binding" evidence="1">
    <location>
        <begin position="86"/>
        <end position="133"/>
    </location>
</feature>
<dbReference type="InterPro" id="IPR046847">
    <property type="entry name" value="Xre-like_HTH"/>
</dbReference>
<dbReference type="KEGG" id="tmk:QGN29_01615"/>
<proteinExistence type="predicted"/>
<evidence type="ECO:0000313" key="3">
    <source>
        <dbReference type="EMBL" id="WND03061.1"/>
    </source>
</evidence>
<keyword evidence="4" id="KW-1185">Reference proteome</keyword>
<dbReference type="RefSeq" id="WP_310798910.1">
    <property type="nucleotide sequence ID" value="NZ_CP123872.1"/>
</dbReference>